<evidence type="ECO:0000256" key="1">
    <source>
        <dbReference type="ARBA" id="ARBA00005564"/>
    </source>
</evidence>
<dbReference type="InterPro" id="IPR019405">
    <property type="entry name" value="Lactonase_7-beta_prop"/>
</dbReference>
<dbReference type="GO" id="GO:0017057">
    <property type="term" value="F:6-phosphogluconolactonase activity"/>
    <property type="evidence" value="ECO:0007669"/>
    <property type="project" value="TreeGrafter"/>
</dbReference>
<organism evidence="2 3">
    <name type="scientific">Sphaerisporangium melleum</name>
    <dbReference type="NCBI Taxonomy" id="321316"/>
    <lineage>
        <taxon>Bacteria</taxon>
        <taxon>Bacillati</taxon>
        <taxon>Actinomycetota</taxon>
        <taxon>Actinomycetes</taxon>
        <taxon>Streptosporangiales</taxon>
        <taxon>Streptosporangiaceae</taxon>
        <taxon>Sphaerisporangium</taxon>
    </lineage>
</organism>
<reference evidence="2" key="2">
    <citation type="submission" date="2020-09" db="EMBL/GenBank/DDBJ databases">
        <authorList>
            <person name="Sun Q."/>
            <person name="Ohkuma M."/>
        </authorList>
    </citation>
    <scope>NUCLEOTIDE SEQUENCE</scope>
    <source>
        <strain evidence="2">JCM 13064</strain>
    </source>
</reference>
<protein>
    <recommendedName>
        <fullName evidence="4">3-carboxymuconate cyclase</fullName>
    </recommendedName>
</protein>
<dbReference type="PANTHER" id="PTHR30344:SF1">
    <property type="entry name" value="6-PHOSPHOGLUCONOLACTONASE"/>
    <property type="match status" value="1"/>
</dbReference>
<dbReference type="Proteomes" id="UP000645217">
    <property type="component" value="Unassembled WGS sequence"/>
</dbReference>
<proteinExistence type="inferred from homology"/>
<dbReference type="EMBL" id="BMNT01000039">
    <property type="protein sequence ID" value="GGL09559.1"/>
    <property type="molecule type" value="Genomic_DNA"/>
</dbReference>
<dbReference type="PANTHER" id="PTHR30344">
    <property type="entry name" value="6-PHOSPHOGLUCONOLACTONASE-RELATED"/>
    <property type="match status" value="1"/>
</dbReference>
<dbReference type="InterPro" id="IPR050282">
    <property type="entry name" value="Cycloisomerase_2"/>
</dbReference>
<evidence type="ECO:0008006" key="4">
    <source>
        <dbReference type="Google" id="ProtNLM"/>
    </source>
</evidence>
<name>A0A917VQT9_9ACTN</name>
<comment type="similarity">
    <text evidence="1">Belongs to the cycloisomerase 2 family.</text>
</comment>
<reference evidence="2" key="1">
    <citation type="journal article" date="2014" name="Int. J. Syst. Evol. Microbiol.">
        <title>Complete genome sequence of Corynebacterium casei LMG S-19264T (=DSM 44701T), isolated from a smear-ripened cheese.</title>
        <authorList>
            <consortium name="US DOE Joint Genome Institute (JGI-PGF)"/>
            <person name="Walter F."/>
            <person name="Albersmeier A."/>
            <person name="Kalinowski J."/>
            <person name="Ruckert C."/>
        </authorList>
    </citation>
    <scope>NUCLEOTIDE SEQUENCE</scope>
    <source>
        <strain evidence="2">JCM 13064</strain>
    </source>
</reference>
<sequence length="353" mass="36640">MIKEPGVGGIVDHMTSGRELLYIGGYTPDTGGTGPGLTVVRRGADDTLEVVAETPASGPSFLALHPRLPVLYAALEREEGGVAAYSADPEGPVLLADGASGGSYPCHLAVDPAGAWLAVTNYGDGTLALYRLGDTGLLTGRPVPFHHEGHGPDPARQAEPHAHQAVFGPDGVLYVTDLGTDEVRRYVLGAAGPAPHPEGPVRLKPGSGPRHMVHLGGRWFVGCELDGTVAVYDEEWRELARTPASHRTGVPNQVSHVQASGDGRHLYVANRGPDTIGVFAVGPAGGGDPLTQVAEVGSGGLWPRHFALAGERMYVANQRSDDVAAFVLREGVPVPTGESLAIGSPSCVLALPI</sequence>
<dbReference type="Gene3D" id="2.130.10.10">
    <property type="entry name" value="YVTN repeat-like/Quinoprotein amine dehydrogenase"/>
    <property type="match status" value="1"/>
</dbReference>
<dbReference type="InterPro" id="IPR011048">
    <property type="entry name" value="Haem_d1_sf"/>
</dbReference>
<gene>
    <name evidence="2" type="ORF">GCM10007964_59730</name>
</gene>
<evidence type="ECO:0000313" key="3">
    <source>
        <dbReference type="Proteomes" id="UP000645217"/>
    </source>
</evidence>
<dbReference type="AlphaFoldDB" id="A0A917VQT9"/>
<keyword evidence="3" id="KW-1185">Reference proteome</keyword>
<comment type="caution">
    <text evidence="2">The sequence shown here is derived from an EMBL/GenBank/DDBJ whole genome shotgun (WGS) entry which is preliminary data.</text>
</comment>
<dbReference type="InterPro" id="IPR015943">
    <property type="entry name" value="WD40/YVTN_repeat-like_dom_sf"/>
</dbReference>
<evidence type="ECO:0000313" key="2">
    <source>
        <dbReference type="EMBL" id="GGL09559.1"/>
    </source>
</evidence>
<dbReference type="SUPFAM" id="SSF51004">
    <property type="entry name" value="C-terminal (heme d1) domain of cytochrome cd1-nitrite reductase"/>
    <property type="match status" value="1"/>
</dbReference>
<dbReference type="Pfam" id="PF10282">
    <property type="entry name" value="Lactonase"/>
    <property type="match status" value="1"/>
</dbReference>
<accession>A0A917VQT9</accession>